<keyword evidence="3" id="KW-1185">Reference proteome</keyword>
<evidence type="ECO:0000256" key="1">
    <source>
        <dbReference type="SAM" id="SignalP"/>
    </source>
</evidence>
<feature type="signal peptide" evidence="1">
    <location>
        <begin position="1"/>
        <end position="27"/>
    </location>
</feature>
<dbReference type="EMBL" id="JAXAVW010000004">
    <property type="protein sequence ID" value="MDX8029759.1"/>
    <property type="molecule type" value="Genomic_DNA"/>
</dbReference>
<evidence type="ECO:0008006" key="4">
    <source>
        <dbReference type="Google" id="ProtNLM"/>
    </source>
</evidence>
<feature type="chain" id="PRO_5046905187" description="Secreted protein" evidence="1">
    <location>
        <begin position="28"/>
        <end position="106"/>
    </location>
</feature>
<sequence>MRKKLIGIALAGASAIAMTVTATSSQAALPCWSSFNPSAPQGAPMTHYYRNCSGGSMLVTTGFIDASGQVSARFMECRHVPANGETSWAWDSTRQGVNYQAVICNP</sequence>
<keyword evidence="1" id="KW-0732">Signal</keyword>
<accession>A0ABU4SV28</accession>
<evidence type="ECO:0000313" key="3">
    <source>
        <dbReference type="Proteomes" id="UP001285521"/>
    </source>
</evidence>
<protein>
    <recommendedName>
        <fullName evidence="4">Secreted protein</fullName>
    </recommendedName>
</protein>
<gene>
    <name evidence="2" type="ORF">SK803_06025</name>
</gene>
<comment type="caution">
    <text evidence="2">The sequence shown here is derived from an EMBL/GenBank/DDBJ whole genome shotgun (WGS) entry which is preliminary data.</text>
</comment>
<reference evidence="2 3" key="1">
    <citation type="submission" date="2023-11" db="EMBL/GenBank/DDBJ databases">
        <title>Lentzea sokolovensis, sp. nov., Lentzea kristufkii, sp. nov., and Lentzea miocenensis, sp. nov., rare actinobacteria from Sokolov Coal Basin, Miocene lacustrine sediment, Czech Republic.</title>
        <authorList>
            <person name="Lara A."/>
            <person name="Kotroba L."/>
            <person name="Nouioui I."/>
            <person name="Neumann-Schaal M."/>
            <person name="Mast Y."/>
            <person name="Chronakova A."/>
        </authorList>
    </citation>
    <scope>NUCLEOTIDE SEQUENCE [LARGE SCALE GENOMIC DNA]</scope>
    <source>
        <strain evidence="2 3">BCCO 10_0856</strain>
    </source>
</reference>
<dbReference type="RefSeq" id="WP_319964767.1">
    <property type="nucleotide sequence ID" value="NZ_JAXAVW010000004.1"/>
</dbReference>
<dbReference type="Proteomes" id="UP001285521">
    <property type="component" value="Unassembled WGS sequence"/>
</dbReference>
<evidence type="ECO:0000313" key="2">
    <source>
        <dbReference type="EMBL" id="MDX8029759.1"/>
    </source>
</evidence>
<proteinExistence type="predicted"/>
<organism evidence="2 3">
    <name type="scientific">Lentzea miocenica</name>
    <dbReference type="NCBI Taxonomy" id="3095431"/>
    <lineage>
        <taxon>Bacteria</taxon>
        <taxon>Bacillati</taxon>
        <taxon>Actinomycetota</taxon>
        <taxon>Actinomycetes</taxon>
        <taxon>Pseudonocardiales</taxon>
        <taxon>Pseudonocardiaceae</taxon>
        <taxon>Lentzea</taxon>
    </lineage>
</organism>
<name>A0ABU4SV28_9PSEU</name>